<dbReference type="Gene3D" id="3.40.50.10390">
    <property type="entry name" value="Gingipain r, domain 1"/>
    <property type="match status" value="1"/>
</dbReference>
<evidence type="ECO:0000256" key="1">
    <source>
        <dbReference type="ARBA" id="ARBA00022729"/>
    </source>
</evidence>
<name>N1WP48_9FLAO</name>
<dbReference type="CDD" id="cd02258">
    <property type="entry name" value="Peptidase_C25_N"/>
    <property type="match status" value="1"/>
</dbReference>
<gene>
    <name evidence="3" type="ORF">pgond44_09366</name>
</gene>
<dbReference type="InterPro" id="IPR026444">
    <property type="entry name" value="Secre_tail"/>
</dbReference>
<dbReference type="RefSeq" id="WP_003440601.1">
    <property type="nucleotide sequence ID" value="NZ_APLF01000009.1"/>
</dbReference>
<dbReference type="InterPro" id="IPR029030">
    <property type="entry name" value="Caspase-like_dom_sf"/>
</dbReference>
<dbReference type="PATRIC" id="fig|1189619.4.peg.1929"/>
<dbReference type="GO" id="GO:0008234">
    <property type="term" value="F:cysteine-type peptidase activity"/>
    <property type="evidence" value="ECO:0007669"/>
    <property type="project" value="InterPro"/>
</dbReference>
<dbReference type="InterPro" id="IPR029031">
    <property type="entry name" value="Gingipain_N_sf"/>
</dbReference>
<dbReference type="GO" id="GO:0006508">
    <property type="term" value="P:proteolysis"/>
    <property type="evidence" value="ECO:0007669"/>
    <property type="project" value="UniProtKB-KW"/>
</dbReference>
<keyword evidence="1" id="KW-0732">Signal</keyword>
<evidence type="ECO:0000259" key="2">
    <source>
        <dbReference type="Pfam" id="PF01364"/>
    </source>
</evidence>
<keyword evidence="4" id="KW-1185">Reference proteome</keyword>
<dbReference type="Proteomes" id="UP000012317">
    <property type="component" value="Unassembled WGS sequence"/>
</dbReference>
<dbReference type="NCBIfam" id="TIGR04183">
    <property type="entry name" value="Por_Secre_tail"/>
    <property type="match status" value="1"/>
</dbReference>
<dbReference type="EMBL" id="APLF01000009">
    <property type="protein sequence ID" value="EMY80760.1"/>
    <property type="molecule type" value="Genomic_DNA"/>
</dbReference>
<keyword evidence="3" id="KW-0378">Hydrolase</keyword>
<organism evidence="3 4">
    <name type="scientific">Psychroflexus gondwanensis ACAM 44</name>
    <dbReference type="NCBI Taxonomy" id="1189619"/>
    <lineage>
        <taxon>Bacteria</taxon>
        <taxon>Pseudomonadati</taxon>
        <taxon>Bacteroidota</taxon>
        <taxon>Flavobacteriia</taxon>
        <taxon>Flavobacteriales</taxon>
        <taxon>Flavobacteriaceae</taxon>
        <taxon>Psychroflexus</taxon>
    </lineage>
</organism>
<dbReference type="SUPFAM" id="SSF52129">
    <property type="entry name" value="Caspase-like"/>
    <property type="match status" value="1"/>
</dbReference>
<proteinExistence type="predicted"/>
<evidence type="ECO:0000313" key="4">
    <source>
        <dbReference type="Proteomes" id="UP000012317"/>
    </source>
</evidence>
<comment type="caution">
    <text evidence="3">The sequence shown here is derived from an EMBL/GenBank/DDBJ whole genome shotgun (WGS) entry which is preliminary data.</text>
</comment>
<protein>
    <submittedName>
        <fullName evidence="3">Secreted cysteine protease, peptidase C25 family protein</fullName>
    </submittedName>
</protein>
<feature type="domain" description="Gingipain" evidence="2">
    <location>
        <begin position="541"/>
        <end position="909"/>
    </location>
</feature>
<dbReference type="NCBIfam" id="NF033707">
    <property type="entry name" value="T9SS_sortase"/>
    <property type="match status" value="1"/>
</dbReference>
<dbReference type="Pfam" id="PF01364">
    <property type="entry name" value="Peptidase_C25"/>
    <property type="match status" value="1"/>
</dbReference>
<accession>N1WP48</accession>
<dbReference type="STRING" id="1189619.pgond44_09366"/>
<dbReference type="InterPro" id="IPR001769">
    <property type="entry name" value="Gingipain"/>
</dbReference>
<evidence type="ECO:0000313" key="3">
    <source>
        <dbReference type="EMBL" id="EMY80760.1"/>
    </source>
</evidence>
<reference evidence="3 4" key="1">
    <citation type="journal article" date="2014" name="Genome Biol. Evol.">
        <title>Extensive gene acquisition in the extremely psychrophilic bacterial species Psychroflexus torquis and the link to sea-ice ecosystem specialism.</title>
        <authorList>
            <person name="Feng S."/>
            <person name="Powell S.M."/>
            <person name="Wilson R."/>
            <person name="Bowman J.P."/>
        </authorList>
    </citation>
    <scope>NUCLEOTIDE SEQUENCE [LARGE SCALE GENOMIC DNA]</scope>
    <source>
        <strain evidence="3 4">ACAM 44</strain>
    </source>
</reference>
<dbReference type="Gene3D" id="2.60.40.4070">
    <property type="match status" value="1"/>
</dbReference>
<sequence length="1278" mass="143275">MKFFITLSFLFIYLIAVSQVDKVNINWRNDNKVAKSSEGNINLSQLDANYFEYDDGRQSLNYTHFFNLNSTNYRLSNVQSVVVSEQISNQIQTIPDELSYEFKLAQGPDFTKLALILNPFYSENNSIYRIVSFEVVPTATSQSSTTNNRNANLSRNTSAVSNSIFNTGSVFKFYVENTGAHRLDFSFLRSLGITESNIPSSNLKIFGHGGGMLPLVNQDNLYFDPPELSIQVFDGGDGVFNSGDYILFYATHTEGWSEENETNLNLYADRSYYYLTVNSSGGKRMSTLNQPVAAATTTITEFDDYQFYEVDETSLSLVGRKWFGDRFDVETERTYEFAFPDLVQSEPIQLNISLGAISPLRSSFTISVNGQSTSNPINLSATRANNPSSGAEFSTQVNSSTDEVTIQLTYNKNGNPGARGFLDYISLEARRDLIASEAQFKFKNTDVSTLPGVGEYLIQNSSEIDQVWEITDPINPRFISNPNEANVFSFKSPLGSAKEFQAVTSTYFSPSIEFGNVQVPRQNLKGSILTNAQGQFQDIDYLIVTRSDFMSAANRLAQYRRDNDGLVVKTVTVEDIYEEFNSGKQDIGAIRNFVKYIYDNASSPANRIKFLGLIGDASVDYKNRLQGNTSIVPTYQSLGSFSTTVSSFMSDDFFVMMDSNEGQMGFGEVMDLAVGRILADTPQRANAMVDKIISSEQKESYAQWRNNFVLISDDADDVNDYSLQVDLDNLGDEISANKPTVNVKKIHSDAFQQVTSAGGDRYPDVNRSITDAIEVGAAVVNYFGHGGEDGLAQERIVTQTNTQDWRNPDRFNCFVTITCEFTKFDNPLRMTGGELTFWNEDGGAVSLVTTTRAISVFAGVQFNNVFAPFLFDFVDNNETIAQSVARAKQNISGNGKRIVFFVGDPAMRLPLPKPRVQLSSINDIPIGQFTDTLQALGKYKFKGQILNTNNQRLQDYNGDLSAIVFDKRIDRQTLGNDGARRNGELAIMDFTTLGENLFRGQASVVNGEFEFEFVLPKDTRLPVDQGRVSLYSSRENQLEEYSGFNTDILIGGLNEDAPEDNEGPLINLYMNDENFVNGGITDNQPFIFALLEDENGINTAGGIGHDIIAILDGDESNPIILNEYYEAEQDDFTNGKVYYRLRDLEDGEHTLSFKAWDVYNNSQTQDIQFVVAGEDELKITRVLNYPNPFIDYTEFWFNHNRPFEPLEVMVQVFTVTGKLVWTQNQIANTNGFLFRDLSWNGRDDFGDKIGKGVYVYKLTVKSTLTQQKVEKYEKLVIL</sequence>
<dbReference type="eggNOG" id="COG1572">
    <property type="taxonomic scope" value="Bacteria"/>
</dbReference>
<dbReference type="AlphaFoldDB" id="N1WP48"/>
<dbReference type="Gene3D" id="3.40.50.1460">
    <property type="match status" value="1"/>
</dbReference>
<keyword evidence="3" id="KW-0645">Protease</keyword>